<accession>A0ABQ8C1T9</accession>
<organism evidence="4 5">
    <name type="scientific">Brassica napus</name>
    <name type="common">Rape</name>
    <dbReference type="NCBI Taxonomy" id="3708"/>
    <lineage>
        <taxon>Eukaryota</taxon>
        <taxon>Viridiplantae</taxon>
        <taxon>Streptophyta</taxon>
        <taxon>Embryophyta</taxon>
        <taxon>Tracheophyta</taxon>
        <taxon>Spermatophyta</taxon>
        <taxon>Magnoliopsida</taxon>
        <taxon>eudicotyledons</taxon>
        <taxon>Gunneridae</taxon>
        <taxon>Pentapetalae</taxon>
        <taxon>rosids</taxon>
        <taxon>malvids</taxon>
        <taxon>Brassicales</taxon>
        <taxon>Brassicaceae</taxon>
        <taxon>Brassiceae</taxon>
        <taxon>Brassica</taxon>
    </lineage>
</organism>
<proteinExistence type="predicted"/>
<reference evidence="4 5" key="1">
    <citation type="submission" date="2021-05" db="EMBL/GenBank/DDBJ databases">
        <title>Genome Assembly of Synthetic Allotetraploid Brassica napus Reveals Homoeologous Exchanges between Subgenomes.</title>
        <authorList>
            <person name="Davis J.T."/>
        </authorList>
    </citation>
    <scope>NUCLEOTIDE SEQUENCE [LARGE SCALE GENOMIC DNA]</scope>
    <source>
        <strain evidence="5">cv. Da-Ae</strain>
        <tissue evidence="4">Seedling</tissue>
    </source>
</reference>
<sequence length="117" mass="12952">MALHAKGPRAFVSECGVSGEDAGGTRSLLAALVEAAFLISLEKNIDVAEMASYAPLFLNTNNRRWKTDAVGFNSSHQYGTPSYRVHCNLLEKQYPKLHTQKGTREKEGKLSLNHNFE</sequence>
<keyword evidence="1" id="KW-0325">Glycoprotein</keyword>
<evidence type="ECO:0000313" key="5">
    <source>
        <dbReference type="Proteomes" id="UP000824890"/>
    </source>
</evidence>
<feature type="region of interest" description="Disordered" evidence="2">
    <location>
        <begin position="96"/>
        <end position="117"/>
    </location>
</feature>
<dbReference type="EMBL" id="JAGKQM010000009">
    <property type="protein sequence ID" value="KAH0910968.1"/>
    <property type="molecule type" value="Genomic_DNA"/>
</dbReference>
<dbReference type="InterPro" id="IPR051563">
    <property type="entry name" value="Glycosyl_Hydrolase_51"/>
</dbReference>
<evidence type="ECO:0000313" key="4">
    <source>
        <dbReference type="EMBL" id="KAH0910968.1"/>
    </source>
</evidence>
<dbReference type="Gene3D" id="3.20.20.80">
    <property type="entry name" value="Glycosidases"/>
    <property type="match status" value="1"/>
</dbReference>
<evidence type="ECO:0000256" key="1">
    <source>
        <dbReference type="ARBA" id="ARBA00023180"/>
    </source>
</evidence>
<protein>
    <recommendedName>
        <fullName evidence="3">Alpha-L-arabinofuranosidase C-terminal domain-containing protein</fullName>
    </recommendedName>
</protein>
<dbReference type="Proteomes" id="UP000824890">
    <property type="component" value="Unassembled WGS sequence"/>
</dbReference>
<comment type="caution">
    <text evidence="4">The sequence shown here is derived from an EMBL/GenBank/DDBJ whole genome shotgun (WGS) entry which is preliminary data.</text>
</comment>
<feature type="domain" description="Alpha-L-arabinofuranosidase C-terminal" evidence="3">
    <location>
        <begin position="26"/>
        <end position="85"/>
    </location>
</feature>
<evidence type="ECO:0000259" key="3">
    <source>
        <dbReference type="Pfam" id="PF06964"/>
    </source>
</evidence>
<dbReference type="PANTHER" id="PTHR31776">
    <property type="entry name" value="ALPHA-L-ARABINOFURANOSIDASE 1"/>
    <property type="match status" value="1"/>
</dbReference>
<dbReference type="PANTHER" id="PTHR31776:SF0">
    <property type="entry name" value="ALPHA-L-ARABINOFURANOSIDASE 1"/>
    <property type="match status" value="1"/>
</dbReference>
<dbReference type="Pfam" id="PF06964">
    <property type="entry name" value="Alpha-L-AF_C"/>
    <property type="match status" value="1"/>
</dbReference>
<evidence type="ECO:0000256" key="2">
    <source>
        <dbReference type="SAM" id="MobiDB-lite"/>
    </source>
</evidence>
<gene>
    <name evidence="4" type="ORF">HID58_034289</name>
</gene>
<keyword evidence="5" id="KW-1185">Reference proteome</keyword>
<dbReference type="InterPro" id="IPR010720">
    <property type="entry name" value="Alpha-L-AF_C"/>
</dbReference>
<name>A0ABQ8C1T9_BRANA</name>